<evidence type="ECO:0000313" key="2">
    <source>
        <dbReference type="Proteomes" id="UP000183376"/>
    </source>
</evidence>
<dbReference type="EMBL" id="LT629701">
    <property type="protein sequence ID" value="SDN56720.1"/>
    <property type="molecule type" value="Genomic_DNA"/>
</dbReference>
<dbReference type="STRING" id="211114.SAMN04489726_7203"/>
<dbReference type="RefSeq" id="WP_030431113.1">
    <property type="nucleotide sequence ID" value="NZ_JOEF01000017.1"/>
</dbReference>
<dbReference type="Proteomes" id="UP000183376">
    <property type="component" value="Chromosome I"/>
</dbReference>
<protein>
    <submittedName>
        <fullName evidence="1">Glycosyl transferase 4-like domain-containing protein</fullName>
    </submittedName>
</protein>
<name>A0A1H0CFT6_ALLAB</name>
<evidence type="ECO:0000313" key="1">
    <source>
        <dbReference type="EMBL" id="SDN56720.1"/>
    </source>
</evidence>
<reference evidence="1 2" key="1">
    <citation type="submission" date="2016-10" db="EMBL/GenBank/DDBJ databases">
        <authorList>
            <person name="de Groot N.N."/>
        </authorList>
    </citation>
    <scope>NUCLEOTIDE SEQUENCE [LARGE SCALE GENOMIC DNA]</scope>
    <source>
        <strain evidence="1 2">DSM 44149</strain>
    </source>
</reference>
<dbReference type="GO" id="GO:0016740">
    <property type="term" value="F:transferase activity"/>
    <property type="evidence" value="ECO:0007669"/>
    <property type="project" value="UniProtKB-KW"/>
</dbReference>
<dbReference type="AlphaFoldDB" id="A0A1H0CFT6"/>
<dbReference type="OrthoDB" id="3673167at2"/>
<organism evidence="1 2">
    <name type="scientific">Allokutzneria albata</name>
    <name type="common">Kibdelosporangium albatum</name>
    <dbReference type="NCBI Taxonomy" id="211114"/>
    <lineage>
        <taxon>Bacteria</taxon>
        <taxon>Bacillati</taxon>
        <taxon>Actinomycetota</taxon>
        <taxon>Actinomycetes</taxon>
        <taxon>Pseudonocardiales</taxon>
        <taxon>Pseudonocardiaceae</taxon>
        <taxon>Allokutzneria</taxon>
    </lineage>
</organism>
<sequence>MKLCFVTTYPLGRRELGGSGWVDRRLLAMLRRSHDVDVVCVTGDEGSWSDEGLPCHSAGSVPLEVRGDRARLLRVAAGMLTSPEPYLARKFTVFPGWRRAAALLRERAAGRVVITSGWPGLLLAEAAGVAVTSHIAHNVESTIAAEHSPRALRLLGETWRLPRAERRLLTLPDKVFTLSRTDAYVVRGWGIGAAHLPLPLIPQPAPVQAEALGFIGKASWPPNERALAALVGPVRAELDRLGQDVPYVLAGNGTESYAGHRGVTALGRVEREADFYRRVGLVVVPRFGASTGISVKMLEAAEYGLPSVVPPQLAAAVDPNGPWLVADGPAATASVIAAWRAGESTVDVASWLARHNATTTETPLLPAP</sequence>
<dbReference type="eggNOG" id="COG0438">
    <property type="taxonomic scope" value="Bacteria"/>
</dbReference>
<dbReference type="Pfam" id="PF13692">
    <property type="entry name" value="Glyco_trans_1_4"/>
    <property type="match status" value="1"/>
</dbReference>
<keyword evidence="1" id="KW-0808">Transferase</keyword>
<keyword evidence="2" id="KW-1185">Reference proteome</keyword>
<accession>A0A1H0CFT6</accession>
<dbReference type="SUPFAM" id="SSF53756">
    <property type="entry name" value="UDP-Glycosyltransferase/glycogen phosphorylase"/>
    <property type="match status" value="1"/>
</dbReference>
<proteinExistence type="predicted"/>
<gene>
    <name evidence="1" type="ORF">SAMN04489726_7203</name>
</gene>